<dbReference type="InterPro" id="IPR036390">
    <property type="entry name" value="WH_DNA-bd_sf"/>
</dbReference>
<organism evidence="5 6">
    <name type="scientific">Streptococcus saliviloxodontae</name>
    <dbReference type="NCBI Taxonomy" id="1349416"/>
    <lineage>
        <taxon>Bacteria</taxon>
        <taxon>Bacillati</taxon>
        <taxon>Bacillota</taxon>
        <taxon>Bacilli</taxon>
        <taxon>Lactobacillales</taxon>
        <taxon>Streptococcaceae</taxon>
        <taxon>Streptococcus</taxon>
    </lineage>
</organism>
<evidence type="ECO:0000313" key="5">
    <source>
        <dbReference type="EMBL" id="MBM7637100.1"/>
    </source>
</evidence>
<dbReference type="Gene3D" id="1.10.10.10">
    <property type="entry name" value="Winged helix-like DNA-binding domain superfamily/Winged helix DNA-binding domain"/>
    <property type="match status" value="1"/>
</dbReference>
<dbReference type="InterPro" id="IPR001845">
    <property type="entry name" value="HTH_ArsR_DNA-bd_dom"/>
</dbReference>
<dbReference type="SMART" id="SM00347">
    <property type="entry name" value="HTH_MARR"/>
    <property type="match status" value="1"/>
</dbReference>
<sequence length="147" mass="16405">MDLVLKIDGFLSEVILASEHSNEFLVGHCTSGVALTNTQEHILMLLIDGPMTNTDLAKSLNVSQAAVTKAVKSLVSKGFLKTQKDSKDGRVTYFSLTSEALPIAQEHLHHHDLTLKAYESILMSYSDKEKLVIDSFLEQLREELFRD</sequence>
<feature type="domain" description="HTH marR-type" evidence="4">
    <location>
        <begin position="1"/>
        <end position="142"/>
    </location>
</feature>
<dbReference type="InterPro" id="IPR052067">
    <property type="entry name" value="Metal_resp_HTH_trans_reg"/>
</dbReference>
<dbReference type="GO" id="GO:0003677">
    <property type="term" value="F:DNA binding"/>
    <property type="evidence" value="ECO:0007669"/>
    <property type="project" value="UniProtKB-KW"/>
</dbReference>
<keyword evidence="2 5" id="KW-0238">DNA-binding</keyword>
<dbReference type="InterPro" id="IPR023187">
    <property type="entry name" value="Tscrpt_reg_MarR-type_CS"/>
</dbReference>
<dbReference type="PROSITE" id="PS50995">
    <property type="entry name" value="HTH_MARR_2"/>
    <property type="match status" value="1"/>
</dbReference>
<evidence type="ECO:0000256" key="2">
    <source>
        <dbReference type="ARBA" id="ARBA00023125"/>
    </source>
</evidence>
<protein>
    <submittedName>
        <fullName evidence="5">DNA-binding MarR family transcriptional regulator</fullName>
    </submittedName>
</protein>
<keyword evidence="6" id="KW-1185">Reference proteome</keyword>
<dbReference type="Proteomes" id="UP000809081">
    <property type="component" value="Unassembled WGS sequence"/>
</dbReference>
<dbReference type="InterPro" id="IPR036388">
    <property type="entry name" value="WH-like_DNA-bd_sf"/>
</dbReference>
<evidence type="ECO:0000256" key="3">
    <source>
        <dbReference type="ARBA" id="ARBA00023163"/>
    </source>
</evidence>
<dbReference type="CDD" id="cd00090">
    <property type="entry name" value="HTH_ARSR"/>
    <property type="match status" value="1"/>
</dbReference>
<reference evidence="5 6" key="1">
    <citation type="submission" date="2021-01" db="EMBL/GenBank/DDBJ databases">
        <title>Genomic Encyclopedia of Type Strains, Phase IV (KMG-IV): sequencing the most valuable type-strain genomes for metagenomic binning, comparative biology and taxonomic classification.</title>
        <authorList>
            <person name="Goeker M."/>
        </authorList>
    </citation>
    <scope>NUCLEOTIDE SEQUENCE [LARGE SCALE GENOMIC DNA]</scope>
    <source>
        <strain evidence="5 6">DSM 27513</strain>
    </source>
</reference>
<dbReference type="InterPro" id="IPR011991">
    <property type="entry name" value="ArsR-like_HTH"/>
</dbReference>
<dbReference type="InterPro" id="IPR000835">
    <property type="entry name" value="HTH_MarR-typ"/>
</dbReference>
<keyword evidence="1" id="KW-0805">Transcription regulation</keyword>
<dbReference type="InterPro" id="IPR047894">
    <property type="entry name" value="AdcR-like"/>
</dbReference>
<dbReference type="PANTHER" id="PTHR35790:SF4">
    <property type="entry name" value="HTH-TYPE TRANSCRIPTIONAL REGULATOR PCHR"/>
    <property type="match status" value="1"/>
</dbReference>
<dbReference type="PRINTS" id="PR00598">
    <property type="entry name" value="HTHMARR"/>
</dbReference>
<dbReference type="Gene3D" id="6.10.140.1680">
    <property type="match status" value="1"/>
</dbReference>
<comment type="caution">
    <text evidence="5">The sequence shown here is derived from an EMBL/GenBank/DDBJ whole genome shotgun (WGS) entry which is preliminary data.</text>
</comment>
<gene>
    <name evidence="5" type="ORF">JOC31_001935</name>
</gene>
<name>A0ABS2PNU8_9STRE</name>
<proteinExistence type="predicted"/>
<evidence type="ECO:0000256" key="1">
    <source>
        <dbReference type="ARBA" id="ARBA00023015"/>
    </source>
</evidence>
<keyword evidence="3" id="KW-0804">Transcription</keyword>
<accession>A0ABS2PNU8</accession>
<dbReference type="EMBL" id="JAFBEI010000065">
    <property type="protein sequence ID" value="MBM7637100.1"/>
    <property type="molecule type" value="Genomic_DNA"/>
</dbReference>
<dbReference type="SUPFAM" id="SSF46785">
    <property type="entry name" value="Winged helix' DNA-binding domain"/>
    <property type="match status" value="1"/>
</dbReference>
<dbReference type="PROSITE" id="PS01117">
    <property type="entry name" value="HTH_MARR_1"/>
    <property type="match status" value="1"/>
</dbReference>
<dbReference type="NCBIfam" id="NF038251">
    <property type="entry name" value="AdcR_fam_Zn_TF"/>
    <property type="match status" value="1"/>
</dbReference>
<evidence type="ECO:0000313" key="6">
    <source>
        <dbReference type="Proteomes" id="UP000809081"/>
    </source>
</evidence>
<dbReference type="RefSeq" id="WP_205017944.1">
    <property type="nucleotide sequence ID" value="NZ_JAFBEI010000065.1"/>
</dbReference>
<dbReference type="SMART" id="SM00418">
    <property type="entry name" value="HTH_ARSR"/>
    <property type="match status" value="1"/>
</dbReference>
<dbReference type="Gene3D" id="6.10.250.2360">
    <property type="match status" value="1"/>
</dbReference>
<dbReference type="PANTHER" id="PTHR35790">
    <property type="entry name" value="HTH-TYPE TRANSCRIPTIONAL REGULATOR PCHR"/>
    <property type="match status" value="1"/>
</dbReference>
<evidence type="ECO:0000259" key="4">
    <source>
        <dbReference type="PROSITE" id="PS50995"/>
    </source>
</evidence>
<dbReference type="Pfam" id="PF01047">
    <property type="entry name" value="MarR"/>
    <property type="match status" value="1"/>
</dbReference>